<dbReference type="PRINTS" id="PR00260">
    <property type="entry name" value="CHEMTRNSDUCR"/>
</dbReference>
<dbReference type="CDD" id="cd11386">
    <property type="entry name" value="MCP_signal"/>
    <property type="match status" value="1"/>
</dbReference>
<dbReference type="InterPro" id="IPR035965">
    <property type="entry name" value="PAS-like_dom_sf"/>
</dbReference>
<dbReference type="GO" id="GO:0006935">
    <property type="term" value="P:chemotaxis"/>
    <property type="evidence" value="ECO:0007669"/>
    <property type="project" value="InterPro"/>
</dbReference>
<feature type="domain" description="PAS" evidence="9">
    <location>
        <begin position="15"/>
        <end position="62"/>
    </location>
</feature>
<dbReference type="OrthoDB" id="9765776at2"/>
<dbReference type="SMART" id="SM00091">
    <property type="entry name" value="PAS"/>
    <property type="match status" value="4"/>
</dbReference>
<dbReference type="Pfam" id="PF08448">
    <property type="entry name" value="PAS_4"/>
    <property type="match status" value="1"/>
</dbReference>
<dbReference type="InterPro" id="IPR013656">
    <property type="entry name" value="PAS_4"/>
</dbReference>
<dbReference type="CDD" id="cd00130">
    <property type="entry name" value="PAS"/>
    <property type="match status" value="4"/>
</dbReference>
<organism evidence="12 13">
    <name type="scientific">Paraglaciecola mesophila</name>
    <dbReference type="NCBI Taxonomy" id="197222"/>
    <lineage>
        <taxon>Bacteria</taxon>
        <taxon>Pseudomonadati</taxon>
        <taxon>Pseudomonadota</taxon>
        <taxon>Gammaproteobacteria</taxon>
        <taxon>Alteromonadales</taxon>
        <taxon>Alteromonadaceae</taxon>
        <taxon>Paraglaciecola</taxon>
    </lineage>
</organism>
<dbReference type="KEGG" id="pmes:FX988_00867"/>
<comment type="similarity">
    <text evidence="4">Belongs to the methyl-accepting chemotaxis (MCP) protein family.</text>
</comment>
<dbReference type="NCBIfam" id="TIGR00229">
    <property type="entry name" value="sensory_box"/>
    <property type="match status" value="4"/>
</dbReference>
<keyword evidence="13" id="KW-1185">Reference proteome</keyword>
<dbReference type="AlphaFoldDB" id="A0A857JI75"/>
<evidence type="ECO:0000259" key="11">
    <source>
        <dbReference type="PROSITE" id="PS50885"/>
    </source>
</evidence>
<feature type="domain" description="PAC" evidence="10">
    <location>
        <begin position="335"/>
        <end position="387"/>
    </location>
</feature>
<dbReference type="GO" id="GO:0005886">
    <property type="term" value="C:plasma membrane"/>
    <property type="evidence" value="ECO:0007669"/>
    <property type="project" value="TreeGrafter"/>
</dbReference>
<dbReference type="Proteomes" id="UP000464524">
    <property type="component" value="Chromosome"/>
</dbReference>
<dbReference type="GO" id="GO:0004888">
    <property type="term" value="F:transmembrane signaling receptor activity"/>
    <property type="evidence" value="ECO:0007669"/>
    <property type="project" value="InterPro"/>
</dbReference>
<feature type="coiled-coil region" evidence="6">
    <location>
        <begin position="755"/>
        <end position="800"/>
    </location>
</feature>
<dbReference type="InterPro" id="IPR003660">
    <property type="entry name" value="HAMP_dom"/>
</dbReference>
<dbReference type="SUPFAM" id="SSF58104">
    <property type="entry name" value="Methyl-accepting chemotaxis protein (MCP) signaling domain"/>
    <property type="match status" value="1"/>
</dbReference>
<reference evidence="12 13" key="1">
    <citation type="submission" date="2019-12" db="EMBL/GenBank/DDBJ databases">
        <title>Genome sequencing and assembly of endphytes of Porphyra tenera.</title>
        <authorList>
            <person name="Park J.M."/>
            <person name="Shin R."/>
            <person name="Jo S.H."/>
        </authorList>
    </citation>
    <scope>NUCLEOTIDE SEQUENCE [LARGE SCALE GENOMIC DNA]</scope>
    <source>
        <strain evidence="12 13">GPM4</strain>
    </source>
</reference>
<evidence type="ECO:0000256" key="5">
    <source>
        <dbReference type="PROSITE-ProRule" id="PRU00284"/>
    </source>
</evidence>
<dbReference type="PANTHER" id="PTHR43531:SF14">
    <property type="entry name" value="METHYL-ACCEPTING CHEMOTAXIS PROTEIN I-RELATED"/>
    <property type="match status" value="1"/>
</dbReference>
<dbReference type="GO" id="GO:0007165">
    <property type="term" value="P:signal transduction"/>
    <property type="evidence" value="ECO:0007669"/>
    <property type="project" value="UniProtKB-KW"/>
</dbReference>
<dbReference type="Gene3D" id="1.10.287.950">
    <property type="entry name" value="Methyl-accepting chemotaxis protein"/>
    <property type="match status" value="1"/>
</dbReference>
<sequence>MSLFGWLGSKSSKASQMRDQAILDAIDRSQAVIEFDLNGIIQAANDNFLTAMGYRSDEVIGKHHSMFVDEEYKNSQEYRDFWAQLNRGQFTSDVFKRVAKGGKVVWIQASYNPLFDEEGKPNGVIKYATDITAQKIQSTDYAGQIDAISKSQAVIEFDMNGVILSANDNFLNAMGYNEQEVVGKHHSMFVEPEYRNSHDYHLFWEHLKAGEFNSGEFKRIDKLGNDVWIHASYNPIMDLNGQPFKVVKYASDITEQKKRNADYSGQIDAISKSQAVIEFDMKGVIQRANDNFLNTMGYTLEEVQGQHHSMFVEPEYKNSAAYREFWEKLNAGQFTSAEFKRIGKQGNEVWIQASYNPIMDVNGKPFKVVKYATDITTQKLHNADYSGQIDAIGKSQAVIEFDMNGVIQNANENFLNAMGYTLEEVQGKHHSIFVEPEYKNSHEYRAFWEQLNNGVFTSDEFKRIAKQGNEVWIQASYNPILDLNGKPFKVVKYATDITARKQAINEVKRVLNLLSEGDLTAKLNHQFSGEFQELGENVTRFIASLADTIGQINGSTETIRNASSEIAQGNADLSNRTERQASSLEETASTMEELTGTVRLNAENANQANGLASQASTVASEGGDLINQVVETMSSINESARKISDIIGVIDGIAFQTNILALNAAVEAARAGEQGRGFAVVASEVRTLAQRSANAAKDIKELISDSVAKIENGNTLVNRSGETMDNVVTSIKRVNDLMAEIAAASAEQASGIDEVGKAINQMDEATQQNAALVEEATAAAESLQSQAEQLSERVAAFKFDENDLQVTPRLAAQPKVEAKRPAQHKERIKLVQATTQEEDEWESF</sequence>
<evidence type="ECO:0000256" key="6">
    <source>
        <dbReference type="SAM" id="Coils"/>
    </source>
</evidence>
<dbReference type="InterPro" id="IPR001610">
    <property type="entry name" value="PAC"/>
</dbReference>
<feature type="region of interest" description="Disordered" evidence="7">
    <location>
        <begin position="814"/>
        <end position="844"/>
    </location>
</feature>
<evidence type="ECO:0000256" key="3">
    <source>
        <dbReference type="ARBA" id="ARBA00023224"/>
    </source>
</evidence>
<dbReference type="PROSITE" id="PS50113">
    <property type="entry name" value="PAC"/>
    <property type="match status" value="4"/>
</dbReference>
<dbReference type="PROSITE" id="PS50885">
    <property type="entry name" value="HAMP"/>
    <property type="match status" value="1"/>
</dbReference>
<feature type="domain" description="PAS" evidence="9">
    <location>
        <begin position="259"/>
        <end position="315"/>
    </location>
</feature>
<evidence type="ECO:0000313" key="12">
    <source>
        <dbReference type="EMBL" id="QHJ10647.1"/>
    </source>
</evidence>
<dbReference type="InterPro" id="IPR000014">
    <property type="entry name" value="PAS"/>
</dbReference>
<proteinExistence type="inferred from homology"/>
<gene>
    <name evidence="12" type="ORF">FX988_00867</name>
</gene>
<feature type="domain" description="PAC" evidence="10">
    <location>
        <begin position="91"/>
        <end position="143"/>
    </location>
</feature>
<dbReference type="InterPro" id="IPR013655">
    <property type="entry name" value="PAS_fold_3"/>
</dbReference>
<evidence type="ECO:0000256" key="2">
    <source>
        <dbReference type="ARBA" id="ARBA00022481"/>
    </source>
</evidence>
<dbReference type="SUPFAM" id="SSF55785">
    <property type="entry name" value="PYP-like sensor domain (PAS domain)"/>
    <property type="match status" value="4"/>
</dbReference>
<dbReference type="Gene3D" id="3.30.450.20">
    <property type="entry name" value="PAS domain"/>
    <property type="match status" value="4"/>
</dbReference>
<feature type="domain" description="PAC" evidence="10">
    <location>
        <begin position="213"/>
        <end position="265"/>
    </location>
</feature>
<protein>
    <submittedName>
        <fullName evidence="12">Methyl-accepting chemotaxis protein II</fullName>
    </submittedName>
</protein>
<evidence type="ECO:0000259" key="10">
    <source>
        <dbReference type="PROSITE" id="PS50113"/>
    </source>
</evidence>
<feature type="domain" description="PAS" evidence="9">
    <location>
        <begin position="398"/>
        <end position="437"/>
    </location>
</feature>
<keyword evidence="6" id="KW-0175">Coiled coil</keyword>
<dbReference type="PROSITE" id="PS50111">
    <property type="entry name" value="CHEMOTAXIS_TRANSDUC_2"/>
    <property type="match status" value="1"/>
</dbReference>
<keyword evidence="3 5" id="KW-0807">Transducer</keyword>
<evidence type="ECO:0000259" key="9">
    <source>
        <dbReference type="PROSITE" id="PS50112"/>
    </source>
</evidence>
<dbReference type="InterPro" id="IPR000700">
    <property type="entry name" value="PAS-assoc_C"/>
</dbReference>
<feature type="domain" description="PAC" evidence="10">
    <location>
        <begin position="457"/>
        <end position="509"/>
    </location>
</feature>
<feature type="compositionally biased region" description="Basic and acidic residues" evidence="7">
    <location>
        <begin position="816"/>
        <end position="829"/>
    </location>
</feature>
<dbReference type="PROSITE" id="PS50112">
    <property type="entry name" value="PAS"/>
    <property type="match status" value="4"/>
</dbReference>
<feature type="domain" description="PAS" evidence="9">
    <location>
        <begin position="137"/>
        <end position="193"/>
    </location>
</feature>
<evidence type="ECO:0000259" key="8">
    <source>
        <dbReference type="PROSITE" id="PS50111"/>
    </source>
</evidence>
<evidence type="ECO:0000256" key="4">
    <source>
        <dbReference type="ARBA" id="ARBA00029447"/>
    </source>
</evidence>
<dbReference type="SMART" id="SM00283">
    <property type="entry name" value="MA"/>
    <property type="match status" value="1"/>
</dbReference>
<feature type="domain" description="HAMP" evidence="11">
    <location>
        <begin position="498"/>
        <end position="550"/>
    </location>
</feature>
<accession>A0A857JI75</accession>
<dbReference type="EMBL" id="CP047656">
    <property type="protein sequence ID" value="QHJ10647.1"/>
    <property type="molecule type" value="Genomic_DNA"/>
</dbReference>
<comment type="subcellular location">
    <subcellularLocation>
        <location evidence="1">Membrane</location>
    </subcellularLocation>
</comment>
<dbReference type="PANTHER" id="PTHR43531">
    <property type="entry name" value="PROTEIN ICFG"/>
    <property type="match status" value="1"/>
</dbReference>
<dbReference type="FunFam" id="1.10.287.950:FF:000001">
    <property type="entry name" value="Methyl-accepting chemotaxis sensory transducer"/>
    <property type="match status" value="1"/>
</dbReference>
<dbReference type="InterPro" id="IPR004089">
    <property type="entry name" value="MCPsignal_dom"/>
</dbReference>
<keyword evidence="2" id="KW-0488">Methylation</keyword>
<dbReference type="InterPro" id="IPR051310">
    <property type="entry name" value="MCP_chemotaxis"/>
</dbReference>
<dbReference type="Pfam" id="PF00015">
    <property type="entry name" value="MCPsignal"/>
    <property type="match status" value="1"/>
</dbReference>
<evidence type="ECO:0000256" key="1">
    <source>
        <dbReference type="ARBA" id="ARBA00004370"/>
    </source>
</evidence>
<feature type="domain" description="Methyl-accepting transducer" evidence="8">
    <location>
        <begin position="555"/>
        <end position="784"/>
    </location>
</feature>
<dbReference type="RefSeq" id="WP_160178496.1">
    <property type="nucleotide sequence ID" value="NZ_CP047656.1"/>
</dbReference>
<evidence type="ECO:0000313" key="13">
    <source>
        <dbReference type="Proteomes" id="UP000464524"/>
    </source>
</evidence>
<evidence type="ECO:0000256" key="7">
    <source>
        <dbReference type="SAM" id="MobiDB-lite"/>
    </source>
</evidence>
<dbReference type="SMART" id="SM00086">
    <property type="entry name" value="PAC"/>
    <property type="match status" value="4"/>
</dbReference>
<name>A0A857JI75_9ALTE</name>
<dbReference type="InterPro" id="IPR004090">
    <property type="entry name" value="Chemotax_Me-accpt_rcpt"/>
</dbReference>
<dbReference type="Pfam" id="PF08447">
    <property type="entry name" value="PAS_3"/>
    <property type="match status" value="3"/>
</dbReference>